<dbReference type="GO" id="GO:0090173">
    <property type="term" value="P:regulation of synaptonemal complex assembly"/>
    <property type="evidence" value="ECO:0007669"/>
    <property type="project" value="InterPro"/>
</dbReference>
<dbReference type="Pfam" id="PF08631">
    <property type="entry name" value="SPO22"/>
    <property type="match status" value="1"/>
</dbReference>
<evidence type="ECO:0000313" key="4">
    <source>
        <dbReference type="Proteomes" id="UP000590412"/>
    </source>
</evidence>
<keyword evidence="1" id="KW-0469">Meiosis</keyword>
<dbReference type="OrthoDB" id="65716at2759"/>
<gene>
    <name evidence="3" type="ORF">FOB60_000886</name>
</gene>
<dbReference type="PANTHER" id="PTHR40375:SF2">
    <property type="entry name" value="SPORULATION-SPECIFIC PROTEIN 22"/>
    <property type="match status" value="1"/>
</dbReference>
<dbReference type="Proteomes" id="UP000590412">
    <property type="component" value="Unassembled WGS sequence"/>
</dbReference>
<dbReference type="InterPro" id="IPR039057">
    <property type="entry name" value="Spo22/ZIP4"/>
</dbReference>
<comment type="caution">
    <text evidence="3">The sequence shown here is derived from an EMBL/GenBank/DDBJ whole genome shotgun (WGS) entry which is preliminary data.</text>
</comment>
<organism evidence="3 4">
    <name type="scientific">Candida parapsilosis</name>
    <name type="common">Yeast</name>
    <dbReference type="NCBI Taxonomy" id="5480"/>
    <lineage>
        <taxon>Eukaryota</taxon>
        <taxon>Fungi</taxon>
        <taxon>Dikarya</taxon>
        <taxon>Ascomycota</taxon>
        <taxon>Saccharomycotina</taxon>
        <taxon>Pichiomycetes</taxon>
        <taxon>Debaryomycetaceae</taxon>
        <taxon>Candida/Lodderomyces clade</taxon>
        <taxon>Candida</taxon>
    </lineage>
</organism>
<evidence type="ECO:0000256" key="2">
    <source>
        <dbReference type="SAM" id="Coils"/>
    </source>
</evidence>
<dbReference type="GO" id="GO:0051321">
    <property type="term" value="P:meiotic cell cycle"/>
    <property type="evidence" value="ECO:0007669"/>
    <property type="project" value="UniProtKB-KW"/>
</dbReference>
<name>A0A8X7NTC0_CANPA</name>
<accession>A0A8X7NTC0</accession>
<feature type="coiled-coil region" evidence="2">
    <location>
        <begin position="603"/>
        <end position="630"/>
    </location>
</feature>
<protein>
    <submittedName>
        <fullName evidence="3">Meiosis protein SPO22/ZIP4 like family protein</fullName>
    </submittedName>
</protein>
<dbReference type="PANTHER" id="PTHR40375">
    <property type="entry name" value="SPORULATION-SPECIFIC PROTEIN 22"/>
    <property type="match status" value="1"/>
</dbReference>
<dbReference type="AlphaFoldDB" id="A0A8X7NTC0"/>
<evidence type="ECO:0000313" key="3">
    <source>
        <dbReference type="EMBL" id="KAF6059304.1"/>
    </source>
</evidence>
<sequence length="921" mass="105520">MKQLVSNLQGTAVNLIKTGREIYNTLNSKEYEGNADLLIQKKIDLITPIAENMQRNVTQDPSLVHLPDNLQESIDSVGSDIWNLGGHLDINKDTLHGVKYFAIILLLIYESFNPSIDRCFSILGCLINLLSSSISTNVLGVAKKCRNFAETILNRLLTIDRDCELDKGNKNLVDEYNSKVSLLSLSYEVVCGDFDAAKIYETKLVNLDYPIPLDFVLETSRILYNSALDLFNKGSYEVACSLTTMSIKSMEKSITEESQDIVKTRYLQTYILLIKCYKYIDTNESRDRAMTAMELIQNQFSNKFEVYGLYFEVCDTKDTENIDEVMMRMVMSVPMEDNLENTLSLLKQNLQHSFKGVNNCLDYLLTNLHFSDSQVGLLVVTKFVVNAELAQKVEPQLRIKELELFLELAERTLQHQLASNTKMSVLALLWKQGMSAYKALDYDQSTWWLELSLTRLLYISPSESQDRGKIIRAIENNHLLSNNADAVLDLHKKLDQEDEDAMLSRYNLFRAYTLLKDETNATIQFNKLVEANTNVNTILAIAACIIEATDNLPSKFIKNAFFQLLNILSSKQFNEEFVRNLNSFGIILPICCRCAILMFSNDIEKNDLDLNNLENLCQILKESCNFASNTSHVVGQIFNANDYEWCASKAFNIAILCKQIDQHEIGIQLCQISIGFISLISSDIEKARYDKIVIWKARAWILTFLFLCKKNEINVDDWNFVKKHSDDIIEEIKEIDSSVDVRECIQQLSTFRFQAELTIGSTEQLEIMIHSCSMEPKVVVELYEVYVNLLIFSKRTLAKQVKSSLLLSIISCTLTFSDVTYLSKLVVWIRLFMEMSDDQFESEKEKVVLQFYKVYQSNVVNVVVPSFEIEWLASVSWNHGVKKIMWCAIGVSFSKFVHERMHKQVCSSLIMKIDYSEVNKI</sequence>
<dbReference type="EMBL" id="JABWAB010000001">
    <property type="protein sequence ID" value="KAF6059304.1"/>
    <property type="molecule type" value="Genomic_DNA"/>
</dbReference>
<keyword evidence="2" id="KW-0175">Coiled coil</keyword>
<reference evidence="3" key="1">
    <citation type="submission" date="2020-03" db="EMBL/GenBank/DDBJ databases">
        <title>FDA dAtabase for Regulatory Grade micrObial Sequences (FDA-ARGOS): Supporting development and validation of Infectious Disease Dx tests.</title>
        <authorList>
            <person name="Campos J."/>
            <person name="Goldberg B."/>
            <person name="Tallon L."/>
            <person name="Sadzewicz L."/>
            <person name="Vavikolanu K."/>
            <person name="Mehta A."/>
            <person name="Aluvathingal J."/>
            <person name="Nadendla S."/>
            <person name="Nandy P."/>
            <person name="Geyer C."/>
            <person name="Yan Y."/>
            <person name="Sichtig H."/>
        </authorList>
    </citation>
    <scope>NUCLEOTIDE SEQUENCE [LARGE SCALE GENOMIC DNA]</scope>
    <source>
        <strain evidence="3">FDAARGOS_652</strain>
    </source>
</reference>
<proteinExistence type="predicted"/>
<dbReference type="InterPro" id="IPR013940">
    <property type="entry name" value="Spo22/ZIP4/TEX11"/>
</dbReference>
<evidence type="ECO:0000256" key="1">
    <source>
        <dbReference type="ARBA" id="ARBA00023254"/>
    </source>
</evidence>